<dbReference type="InterPro" id="IPR036236">
    <property type="entry name" value="Znf_C2H2_sf"/>
</dbReference>
<sequence length="275" mass="31045">MELVELVENDFTARPFECNWQLCTKRFDTNANLQRHRRIHTNERPYSCTAPGCDKGFIQRSALTVHTRTHTGEKPHQCQHIGCGRRFSDSSSLARHRRVHNDKRPYKCAHDGCLKSFWRKTTLERHQRRSYQCSMRDGGDILDDCTFDSDSGEPPSTPRHANMQQPPQPQSNNALNDPSTDPGVNRSKLNSRTDLSSKDSSVAPAPTRGTTPTLKIEQPTWKEPMLLQAAGNGARKRASIACRSWRNEKALKTAGDRLLSVVDTSSMELAEGDLF</sequence>
<evidence type="ECO:0000256" key="5">
    <source>
        <dbReference type="PROSITE-ProRule" id="PRU00042"/>
    </source>
</evidence>
<reference evidence="8 9" key="1">
    <citation type="submission" date="2015-06" db="EMBL/GenBank/DDBJ databases">
        <title>Survival trade-offs in plant roots during colonization by closely related pathogenic and mutualistic fungi.</title>
        <authorList>
            <person name="Hacquard S."/>
            <person name="Kracher B."/>
            <person name="Hiruma K."/>
            <person name="Weinman A."/>
            <person name="Muench P."/>
            <person name="Garrido Oter R."/>
            <person name="Ver Loren van Themaat E."/>
            <person name="Dallerey J.-F."/>
            <person name="Damm U."/>
            <person name="Henrissat B."/>
            <person name="Lespinet O."/>
            <person name="Thon M."/>
            <person name="Kemen E."/>
            <person name="McHardy A.C."/>
            <person name="Schulze-Lefert P."/>
            <person name="O'Connell R.J."/>
        </authorList>
    </citation>
    <scope>NUCLEOTIDE SEQUENCE [LARGE SCALE GENOMIC DNA]</scope>
    <source>
        <strain evidence="8 9">MAFF 238704</strain>
    </source>
</reference>
<dbReference type="FunFam" id="3.30.160.60:FF:002343">
    <property type="entry name" value="Zinc finger protein 33A"/>
    <property type="match status" value="1"/>
</dbReference>
<evidence type="ECO:0000256" key="1">
    <source>
        <dbReference type="ARBA" id="ARBA00022723"/>
    </source>
</evidence>
<dbReference type="SUPFAM" id="SSF57667">
    <property type="entry name" value="beta-beta-alpha zinc fingers"/>
    <property type="match status" value="2"/>
</dbReference>
<comment type="caution">
    <text evidence="8">The sequence shown here is derived from an EMBL/GenBank/DDBJ whole genome shotgun (WGS) entry which is preliminary data.</text>
</comment>
<dbReference type="Gene3D" id="3.30.160.60">
    <property type="entry name" value="Classic Zinc Finger"/>
    <property type="match status" value="4"/>
</dbReference>
<keyword evidence="3 5" id="KW-0863">Zinc-finger</keyword>
<feature type="domain" description="C2H2-type" evidence="7">
    <location>
        <begin position="46"/>
        <end position="75"/>
    </location>
</feature>
<dbReference type="SMART" id="SM00355">
    <property type="entry name" value="ZnF_C2H2"/>
    <property type="match status" value="4"/>
</dbReference>
<name>A0A162P922_COLIC</name>
<dbReference type="FunFam" id="3.30.160.60:FF:000072">
    <property type="entry name" value="zinc finger protein 143 isoform X1"/>
    <property type="match status" value="1"/>
</dbReference>
<dbReference type="GO" id="GO:0000978">
    <property type="term" value="F:RNA polymerase II cis-regulatory region sequence-specific DNA binding"/>
    <property type="evidence" value="ECO:0007669"/>
    <property type="project" value="UniProtKB-ARBA"/>
</dbReference>
<dbReference type="FunFam" id="3.30.160.60:FF:000125">
    <property type="entry name" value="Putative zinc finger protein 143"/>
    <property type="match status" value="1"/>
</dbReference>
<accession>A0A162P922</accession>
<keyword evidence="1" id="KW-0479">Metal-binding</keyword>
<evidence type="ECO:0000256" key="4">
    <source>
        <dbReference type="ARBA" id="ARBA00022833"/>
    </source>
</evidence>
<evidence type="ECO:0000313" key="9">
    <source>
        <dbReference type="Proteomes" id="UP000076584"/>
    </source>
</evidence>
<dbReference type="GO" id="GO:0000981">
    <property type="term" value="F:DNA-binding transcription factor activity, RNA polymerase II-specific"/>
    <property type="evidence" value="ECO:0007669"/>
    <property type="project" value="TreeGrafter"/>
</dbReference>
<feature type="region of interest" description="Disordered" evidence="6">
    <location>
        <begin position="144"/>
        <end position="218"/>
    </location>
</feature>
<evidence type="ECO:0000259" key="7">
    <source>
        <dbReference type="PROSITE" id="PS50157"/>
    </source>
</evidence>
<dbReference type="Proteomes" id="UP000076584">
    <property type="component" value="Unassembled WGS sequence"/>
</dbReference>
<evidence type="ECO:0000256" key="3">
    <source>
        <dbReference type="ARBA" id="ARBA00022771"/>
    </source>
</evidence>
<organism evidence="8 9">
    <name type="scientific">Colletotrichum incanum</name>
    <name type="common">Soybean anthracnose fungus</name>
    <dbReference type="NCBI Taxonomy" id="1573173"/>
    <lineage>
        <taxon>Eukaryota</taxon>
        <taxon>Fungi</taxon>
        <taxon>Dikarya</taxon>
        <taxon>Ascomycota</taxon>
        <taxon>Pezizomycotina</taxon>
        <taxon>Sordariomycetes</taxon>
        <taxon>Hypocreomycetidae</taxon>
        <taxon>Glomerellales</taxon>
        <taxon>Glomerellaceae</taxon>
        <taxon>Colletotrichum</taxon>
        <taxon>Colletotrichum spaethianum species complex</taxon>
    </lineage>
</organism>
<dbReference type="STRING" id="1573173.A0A162P922"/>
<keyword evidence="2" id="KW-0677">Repeat</keyword>
<protein>
    <submittedName>
        <fullName evidence="8">C2h2 finger domain-containing protein</fullName>
    </submittedName>
</protein>
<dbReference type="PANTHER" id="PTHR23235">
    <property type="entry name" value="KRUEPPEL-LIKE TRANSCRIPTION FACTOR"/>
    <property type="match status" value="1"/>
</dbReference>
<dbReference type="EMBL" id="LFIW01000365">
    <property type="protein sequence ID" value="KZL86848.1"/>
    <property type="molecule type" value="Genomic_DNA"/>
</dbReference>
<feature type="domain" description="C2H2-type" evidence="7">
    <location>
        <begin position="106"/>
        <end position="137"/>
    </location>
</feature>
<feature type="domain" description="C2H2-type" evidence="7">
    <location>
        <begin position="16"/>
        <end position="45"/>
    </location>
</feature>
<dbReference type="PROSITE" id="PS50157">
    <property type="entry name" value="ZINC_FINGER_C2H2_2"/>
    <property type="match status" value="4"/>
</dbReference>
<keyword evidence="4" id="KW-0862">Zinc</keyword>
<dbReference type="PANTHER" id="PTHR23235:SF120">
    <property type="entry name" value="KRUPPEL-LIKE FACTOR 15"/>
    <property type="match status" value="1"/>
</dbReference>
<dbReference type="PROSITE" id="PS00028">
    <property type="entry name" value="ZINC_FINGER_C2H2_1"/>
    <property type="match status" value="3"/>
</dbReference>
<dbReference type="Pfam" id="PF00096">
    <property type="entry name" value="zf-C2H2"/>
    <property type="match status" value="3"/>
</dbReference>
<feature type="domain" description="C2H2-type" evidence="7">
    <location>
        <begin position="76"/>
        <end position="105"/>
    </location>
</feature>
<proteinExistence type="predicted"/>
<dbReference type="InterPro" id="IPR013087">
    <property type="entry name" value="Znf_C2H2_type"/>
</dbReference>
<dbReference type="AlphaFoldDB" id="A0A162P922"/>
<evidence type="ECO:0000256" key="2">
    <source>
        <dbReference type="ARBA" id="ARBA00022737"/>
    </source>
</evidence>
<dbReference type="GO" id="GO:0008270">
    <property type="term" value="F:zinc ion binding"/>
    <property type="evidence" value="ECO:0007669"/>
    <property type="project" value="UniProtKB-KW"/>
</dbReference>
<evidence type="ECO:0000256" key="6">
    <source>
        <dbReference type="SAM" id="MobiDB-lite"/>
    </source>
</evidence>
<keyword evidence="9" id="KW-1185">Reference proteome</keyword>
<evidence type="ECO:0000313" key="8">
    <source>
        <dbReference type="EMBL" id="KZL86848.1"/>
    </source>
</evidence>
<gene>
    <name evidence="8" type="ORF">CI238_13394</name>
</gene>
<feature type="compositionally biased region" description="Polar residues" evidence="6">
    <location>
        <begin position="187"/>
        <end position="200"/>
    </location>
</feature>